<reference evidence="1" key="1">
    <citation type="submission" date="2019-04" db="EMBL/GenBank/DDBJ databases">
        <title>Evolution of Biomass-Degrading Anaerobic Consortia Revealed by Metagenomics.</title>
        <authorList>
            <person name="Peng X."/>
        </authorList>
    </citation>
    <scope>NUCLEOTIDE SEQUENCE</scope>
    <source>
        <strain evidence="1">SIG311</strain>
    </source>
</reference>
<dbReference type="GO" id="GO:0016301">
    <property type="term" value="F:kinase activity"/>
    <property type="evidence" value="ECO:0007669"/>
    <property type="project" value="UniProtKB-KW"/>
</dbReference>
<keyword evidence="1" id="KW-0418">Kinase</keyword>
<gene>
    <name evidence="1" type="ORF">E7272_06585</name>
</gene>
<dbReference type="Proteomes" id="UP000766246">
    <property type="component" value="Unassembled WGS sequence"/>
</dbReference>
<comment type="caution">
    <text evidence="1">The sequence shown here is derived from an EMBL/GenBank/DDBJ whole genome shotgun (WGS) entry which is preliminary data.</text>
</comment>
<protein>
    <submittedName>
        <fullName evidence="1">Adenylylsulfate kinase</fullName>
    </submittedName>
</protein>
<evidence type="ECO:0000313" key="1">
    <source>
        <dbReference type="EMBL" id="MBE5919497.1"/>
    </source>
</evidence>
<sequence>MAIDLKQYRDIPHGDMPGDKVEIGEEHVKKANVIMDSLMGQLDEVLAKDGKAVIAVCGGSGVGKSETASLISYMLNEKGIGAYTMSGDNYPRRIPMYNDAERLRIFRTEGVRNLVKSGEGSMEHFEILRKWQDEETDADKAHVSECPWAQAYIDGGRKGLTGYLGTKNEIDFDEVSSIVKAFKSGQNKIYLKRMGRTNSELWYEQIDFTNVKVLVIEWTHGNSDNYEGVDIPILLNSTPEETLAHRKARNRDGKTDSAFTMLVLEIEQNLLKSQAHKAKIILSKAGELLTYAQYEELMK</sequence>
<proteinExistence type="predicted"/>
<dbReference type="SUPFAM" id="SSF52540">
    <property type="entry name" value="P-loop containing nucleoside triphosphate hydrolases"/>
    <property type="match status" value="1"/>
</dbReference>
<evidence type="ECO:0000313" key="2">
    <source>
        <dbReference type="Proteomes" id="UP000766246"/>
    </source>
</evidence>
<accession>A0A927UCQ3</accession>
<organism evidence="1 2">
    <name type="scientific">Pseudobutyrivibrio ruminis</name>
    <dbReference type="NCBI Taxonomy" id="46206"/>
    <lineage>
        <taxon>Bacteria</taxon>
        <taxon>Bacillati</taxon>
        <taxon>Bacillota</taxon>
        <taxon>Clostridia</taxon>
        <taxon>Lachnospirales</taxon>
        <taxon>Lachnospiraceae</taxon>
        <taxon>Pseudobutyrivibrio</taxon>
    </lineage>
</organism>
<dbReference type="AlphaFoldDB" id="A0A927UCQ3"/>
<dbReference type="Gene3D" id="3.40.50.300">
    <property type="entry name" value="P-loop containing nucleotide triphosphate hydrolases"/>
    <property type="match status" value="1"/>
</dbReference>
<dbReference type="EMBL" id="SVER01000014">
    <property type="protein sequence ID" value="MBE5919497.1"/>
    <property type="molecule type" value="Genomic_DNA"/>
</dbReference>
<name>A0A927UCQ3_9FIRM</name>
<keyword evidence="1" id="KW-0808">Transferase</keyword>
<dbReference type="InterPro" id="IPR027417">
    <property type="entry name" value="P-loop_NTPase"/>
</dbReference>